<accession>M5ELC7</accession>
<dbReference type="EMBL" id="CAUM01000055">
    <property type="protein sequence ID" value="CCV04988.1"/>
    <property type="molecule type" value="Genomic_DNA"/>
</dbReference>
<dbReference type="STRING" id="1297569.MESS2_1480034"/>
<evidence type="ECO:0000313" key="1">
    <source>
        <dbReference type="EMBL" id="CCV04988.1"/>
    </source>
</evidence>
<comment type="caution">
    <text evidence="1">The sequence shown here is derived from an EMBL/GenBank/DDBJ whole genome shotgun (WGS) entry which is preliminary data.</text>
</comment>
<keyword evidence="2" id="KW-1185">Reference proteome</keyword>
<proteinExistence type="predicted"/>
<dbReference type="AlphaFoldDB" id="M5ELC7"/>
<evidence type="ECO:0000313" key="2">
    <source>
        <dbReference type="Proteomes" id="UP000012062"/>
    </source>
</evidence>
<name>M5ELC7_9HYPH</name>
<dbReference type="Proteomes" id="UP000012062">
    <property type="component" value="Unassembled WGS sequence"/>
</dbReference>
<organism evidence="1 2">
    <name type="scientific">Mesorhizobium metallidurans STM 2683</name>
    <dbReference type="NCBI Taxonomy" id="1297569"/>
    <lineage>
        <taxon>Bacteria</taxon>
        <taxon>Pseudomonadati</taxon>
        <taxon>Pseudomonadota</taxon>
        <taxon>Alphaproteobacteria</taxon>
        <taxon>Hyphomicrobiales</taxon>
        <taxon>Phyllobacteriaceae</taxon>
        <taxon>Mesorhizobium</taxon>
    </lineage>
</organism>
<sequence length="68" mass="7536">MIWSSISCSFPCSCAAHAAVPRQYEDPLISGKGGKHRMDCAFKMNITKIFVHHFAKGRGLHPHRNSAP</sequence>
<gene>
    <name evidence="1" type="ORF">MESS2_1480034</name>
</gene>
<protein>
    <submittedName>
        <fullName evidence="1">Uncharacterized protein</fullName>
    </submittedName>
</protein>
<reference evidence="1 2" key="1">
    <citation type="submission" date="2013-02" db="EMBL/GenBank/DDBJ databases">
        <authorList>
            <person name="Genoscope - CEA"/>
        </authorList>
    </citation>
    <scope>NUCLEOTIDE SEQUENCE [LARGE SCALE GENOMIC DNA]</scope>
    <source>
        <strain evidence="1 2">STM 2683</strain>
    </source>
</reference>